<comment type="similarity">
    <text evidence="1">Belongs to the UPF0065 (bug) family.</text>
</comment>
<sequence>MKKNLCLAFCVLLCSALVFASGVSENKGRAEADYPVNAIQFIVPFPLGGSTGTIAQSFVRFLDKEYSVDVVLNSVTGSGGSVGARQVLNSKADGYNFLIAVPGFAVQRVLQNLDFTFRDFEVVAAFASSEQVLVVKKDSPYNSFSELIADAKANPGKVKFGAPMGTSLFMGVLAMQQELGVKFSIIDIGGVSVKAPELMSGRVDAYFDSTAKTIPYINSNEFKAIGVWGPERSAFLPDVQILKESGFNTLLEEVIGVWAPKGTPQAVIDSMNSAVKKICEDAAFKEEMKKIYTKVSYKNTADYKSFLENYEADVRKNAAFIK</sequence>
<dbReference type="Proteomes" id="UP000671908">
    <property type="component" value="Chromosome"/>
</dbReference>
<feature type="chain" id="PRO_5036985975" evidence="2">
    <location>
        <begin position="21"/>
        <end position="322"/>
    </location>
</feature>
<feature type="signal peptide" evidence="2">
    <location>
        <begin position="1"/>
        <end position="20"/>
    </location>
</feature>
<reference evidence="3 4" key="1">
    <citation type="journal article" date="2021" name="Microbiol. Resour. Announc.">
        <title>Complete Genome Sequences of Three Human Oral Treponema parvum Isolates.</title>
        <authorList>
            <person name="Zeng H."/>
            <person name="Watt R.M."/>
        </authorList>
    </citation>
    <scope>NUCLEOTIDE SEQUENCE [LARGE SCALE GENOMIC DNA]</scope>
    <source>
        <strain evidence="3 4">ATCC 700770</strain>
    </source>
</reference>
<dbReference type="CDD" id="cd07012">
    <property type="entry name" value="PBP2_Bug_TTT"/>
    <property type="match status" value="1"/>
</dbReference>
<accession>A0A975IDN9</accession>
<evidence type="ECO:0000256" key="2">
    <source>
        <dbReference type="SAM" id="SignalP"/>
    </source>
</evidence>
<dbReference type="InterPro" id="IPR042100">
    <property type="entry name" value="Bug_dom1"/>
</dbReference>
<dbReference type="EMBL" id="CP054142">
    <property type="protein sequence ID" value="QTQ13155.1"/>
    <property type="molecule type" value="Genomic_DNA"/>
</dbReference>
<organism evidence="3 4">
    <name type="scientific">Treponema parvum</name>
    <dbReference type="NCBI Taxonomy" id="138851"/>
    <lineage>
        <taxon>Bacteria</taxon>
        <taxon>Pseudomonadati</taxon>
        <taxon>Spirochaetota</taxon>
        <taxon>Spirochaetia</taxon>
        <taxon>Spirochaetales</taxon>
        <taxon>Treponemataceae</taxon>
        <taxon>Treponema</taxon>
    </lineage>
</organism>
<dbReference type="PANTHER" id="PTHR42928">
    <property type="entry name" value="TRICARBOXYLATE-BINDING PROTEIN"/>
    <property type="match status" value="1"/>
</dbReference>
<dbReference type="Gene3D" id="3.40.190.150">
    <property type="entry name" value="Bordetella uptake gene, domain 1"/>
    <property type="match status" value="1"/>
</dbReference>
<keyword evidence="4" id="KW-1185">Reference proteome</keyword>
<dbReference type="AlphaFoldDB" id="A0A975IDN9"/>
<gene>
    <name evidence="3" type="ORF">HRQ91_01065</name>
</gene>
<dbReference type="PIRSF" id="PIRSF017082">
    <property type="entry name" value="YflP"/>
    <property type="match status" value="1"/>
</dbReference>
<dbReference type="Pfam" id="PF03401">
    <property type="entry name" value="TctC"/>
    <property type="match status" value="1"/>
</dbReference>
<dbReference type="RefSeq" id="WP_210119881.1">
    <property type="nucleotide sequence ID" value="NZ_CP054142.1"/>
</dbReference>
<dbReference type="InterPro" id="IPR005064">
    <property type="entry name" value="BUG"/>
</dbReference>
<name>A0A975IDN9_9SPIR</name>
<evidence type="ECO:0000313" key="3">
    <source>
        <dbReference type="EMBL" id="QTQ13155.1"/>
    </source>
</evidence>
<protein>
    <submittedName>
        <fullName evidence="3">Tripartite tricarboxylate transporter substrate binding protein</fullName>
    </submittedName>
</protein>
<dbReference type="Gene3D" id="3.40.190.10">
    <property type="entry name" value="Periplasmic binding protein-like II"/>
    <property type="match status" value="1"/>
</dbReference>
<keyword evidence="2" id="KW-0732">Signal</keyword>
<evidence type="ECO:0000256" key="1">
    <source>
        <dbReference type="ARBA" id="ARBA00006987"/>
    </source>
</evidence>
<dbReference type="SUPFAM" id="SSF53850">
    <property type="entry name" value="Periplasmic binding protein-like II"/>
    <property type="match status" value="1"/>
</dbReference>
<proteinExistence type="inferred from homology"/>
<evidence type="ECO:0000313" key="4">
    <source>
        <dbReference type="Proteomes" id="UP000671908"/>
    </source>
</evidence>
<dbReference type="KEGG" id="tpav:HRQ91_01065"/>
<dbReference type="PANTHER" id="PTHR42928:SF5">
    <property type="entry name" value="BLR1237 PROTEIN"/>
    <property type="match status" value="1"/>
</dbReference>